<keyword evidence="10" id="KW-1185">Reference proteome</keyword>
<dbReference type="Pfam" id="PF07716">
    <property type="entry name" value="bZIP_2"/>
    <property type="match status" value="1"/>
</dbReference>
<dbReference type="InParanoid" id="B0WMF2"/>
<feature type="compositionally biased region" description="Basic and acidic residues" evidence="6">
    <location>
        <begin position="335"/>
        <end position="344"/>
    </location>
</feature>
<dbReference type="FunCoup" id="B0WMF2">
    <property type="interactions" value="20"/>
</dbReference>
<dbReference type="CDD" id="cd14695">
    <property type="entry name" value="bZIP_HLF"/>
    <property type="match status" value="1"/>
</dbReference>
<evidence type="ECO:0000256" key="5">
    <source>
        <dbReference type="ARBA" id="ARBA00023242"/>
    </source>
</evidence>
<feature type="compositionally biased region" description="Polar residues" evidence="6">
    <location>
        <begin position="191"/>
        <end position="200"/>
    </location>
</feature>
<dbReference type="OMA" id="MAQFMMD"/>
<dbReference type="InterPro" id="IPR040223">
    <property type="entry name" value="PAR_bZIP"/>
</dbReference>
<dbReference type="HOGENOM" id="CLU_671244_0_0_1"/>
<dbReference type="PANTHER" id="PTHR11988:SF42">
    <property type="entry name" value="PROTEIN GIANT"/>
    <property type="match status" value="1"/>
</dbReference>
<evidence type="ECO:0000313" key="8">
    <source>
        <dbReference type="EMBL" id="EDS31009.1"/>
    </source>
</evidence>
<dbReference type="GO" id="GO:0000981">
    <property type="term" value="F:DNA-binding transcription factor activity, RNA polymerase II-specific"/>
    <property type="evidence" value="ECO:0007669"/>
    <property type="project" value="TreeGrafter"/>
</dbReference>
<feature type="compositionally biased region" description="Polar residues" evidence="6">
    <location>
        <begin position="48"/>
        <end position="70"/>
    </location>
</feature>
<name>B0WMF2_CULQU</name>
<evidence type="ECO:0000313" key="9">
    <source>
        <dbReference type="EnsemblMetazoa" id="CPIJ008390-PA"/>
    </source>
</evidence>
<dbReference type="Gene3D" id="1.20.5.170">
    <property type="match status" value="1"/>
</dbReference>
<organism>
    <name type="scientific">Culex quinquefasciatus</name>
    <name type="common">Southern house mosquito</name>
    <name type="synonym">Culex pungens</name>
    <dbReference type="NCBI Taxonomy" id="7176"/>
    <lineage>
        <taxon>Eukaryota</taxon>
        <taxon>Metazoa</taxon>
        <taxon>Ecdysozoa</taxon>
        <taxon>Arthropoda</taxon>
        <taxon>Hexapoda</taxon>
        <taxon>Insecta</taxon>
        <taxon>Pterygota</taxon>
        <taxon>Neoptera</taxon>
        <taxon>Endopterygota</taxon>
        <taxon>Diptera</taxon>
        <taxon>Nematocera</taxon>
        <taxon>Culicoidea</taxon>
        <taxon>Culicidae</taxon>
        <taxon>Culicinae</taxon>
        <taxon>Culicini</taxon>
        <taxon>Culex</taxon>
        <taxon>Culex</taxon>
    </lineage>
</organism>
<keyword evidence="3" id="KW-0238">DNA-binding</keyword>
<keyword evidence="2" id="KW-0805">Transcription regulation</keyword>
<evidence type="ECO:0000313" key="10">
    <source>
        <dbReference type="Proteomes" id="UP000002320"/>
    </source>
</evidence>
<sequence>MGHCKHRTSPSLYPPSSPKMHENYRPDSTDSGVLDLSKRRDSVETRRTPSPYNSFSENGSPPFQNSSPINSTNALLMNYHAMQQRHHRELSPKAAMPYESPNHLDLRHPAMPMGFLPAQGFPLIPKQENHPVHRPEIASYLLQSGAIPPQHQFPHSSPIHPARESDSLSESGSEGQLIGSTMKLPQLKIPSETSSNTSGGTYPMVVGRDGKLARPFKAYPRDPLSLATGFMSSGSILDANSAEKYNMFRKRMLEQIHAANGGQPTVSNPKMRRLNKSLSDASETESVPERTSESIEQHSHQSNQPSDNTPTECSSSSKPCQEDASGASNGGGERGMVKDSAYYERRKKNNAAAKKSRDRRRIKEDEIAIRAAFLERENIELKFELAAARKQLALYGVAGAGSP</sequence>
<dbReference type="KEGG" id="cqu:CpipJ_CPIJ008390"/>
<reference evidence="8" key="1">
    <citation type="submission" date="2007-03" db="EMBL/GenBank/DDBJ databases">
        <title>Annotation of Culex pipiens quinquefasciatus.</title>
        <authorList>
            <consortium name="The Broad Institute Genome Sequencing Platform"/>
            <person name="Atkinson P.W."/>
            <person name="Hemingway J."/>
            <person name="Christensen B.M."/>
            <person name="Higgs S."/>
            <person name="Kodira C."/>
            <person name="Hannick L."/>
            <person name="Megy K."/>
            <person name="O'Leary S."/>
            <person name="Pearson M."/>
            <person name="Haas B.J."/>
            <person name="Mauceli E."/>
            <person name="Wortman J.R."/>
            <person name="Lee N.H."/>
            <person name="Guigo R."/>
            <person name="Stanke M."/>
            <person name="Alvarado L."/>
            <person name="Amedeo P."/>
            <person name="Antoine C.H."/>
            <person name="Arensburger P."/>
            <person name="Bidwell S.L."/>
            <person name="Crawford M."/>
            <person name="Camaro F."/>
            <person name="Devon K."/>
            <person name="Engels R."/>
            <person name="Hammond M."/>
            <person name="Howarth C."/>
            <person name="Koehrsen M."/>
            <person name="Lawson D."/>
            <person name="Montgomery P."/>
            <person name="Nene V."/>
            <person name="Nusbaum C."/>
            <person name="Puiu D."/>
            <person name="Romero-Severson J."/>
            <person name="Severson D.W."/>
            <person name="Shumway M."/>
            <person name="Sisk P."/>
            <person name="Stolte C."/>
            <person name="Zeng Q."/>
            <person name="Eisenstadt E."/>
            <person name="Fraser-Liggett C."/>
            <person name="Strausberg R."/>
            <person name="Galagan J."/>
            <person name="Birren B."/>
            <person name="Collins F.H."/>
        </authorList>
    </citation>
    <scope>NUCLEOTIDE SEQUENCE [LARGE SCALE GENOMIC DNA]</scope>
    <source>
        <strain evidence="8">JHB</strain>
    </source>
</reference>
<gene>
    <name evidence="9" type="primary">6040500</name>
    <name evidence="8" type="ORF">CpipJ_CPIJ008390</name>
</gene>
<feature type="compositionally biased region" description="Basic and acidic residues" evidence="6">
    <location>
        <begin position="36"/>
        <end position="47"/>
    </location>
</feature>
<feature type="compositionally biased region" description="Low complexity" evidence="6">
    <location>
        <begin position="168"/>
        <end position="180"/>
    </location>
</feature>
<feature type="region of interest" description="Disordered" evidence="6">
    <location>
        <begin position="275"/>
        <end position="363"/>
    </location>
</feature>
<evidence type="ECO:0000256" key="1">
    <source>
        <dbReference type="ARBA" id="ARBA00004123"/>
    </source>
</evidence>
<dbReference type="GO" id="GO:0000978">
    <property type="term" value="F:RNA polymerase II cis-regulatory region sequence-specific DNA binding"/>
    <property type="evidence" value="ECO:0007669"/>
    <property type="project" value="TreeGrafter"/>
</dbReference>
<dbReference type="GO" id="GO:0005634">
    <property type="term" value="C:nucleus"/>
    <property type="evidence" value="ECO:0007669"/>
    <property type="project" value="UniProtKB-SubCell"/>
</dbReference>
<dbReference type="eggNOG" id="KOG3119">
    <property type="taxonomic scope" value="Eukaryota"/>
</dbReference>
<proteinExistence type="predicted"/>
<feature type="region of interest" description="Disordered" evidence="6">
    <location>
        <begin position="148"/>
        <end position="203"/>
    </location>
</feature>
<protein>
    <submittedName>
        <fullName evidence="8">Giant</fullName>
    </submittedName>
</protein>
<dbReference type="EMBL" id="DS231997">
    <property type="protein sequence ID" value="EDS31009.1"/>
    <property type="molecule type" value="Genomic_DNA"/>
</dbReference>
<feature type="region of interest" description="Disordered" evidence="6">
    <location>
        <begin position="1"/>
        <end position="70"/>
    </location>
</feature>
<dbReference type="PANTHER" id="PTHR11988">
    <property type="entry name" value="THYROTROPH EMBRYONIC FACTOR RELATED"/>
    <property type="match status" value="1"/>
</dbReference>
<comment type="subcellular location">
    <subcellularLocation>
        <location evidence="1">Nucleus</location>
    </subcellularLocation>
</comment>
<dbReference type="InterPro" id="IPR004827">
    <property type="entry name" value="bZIP"/>
</dbReference>
<dbReference type="InterPro" id="IPR046347">
    <property type="entry name" value="bZIP_sf"/>
</dbReference>
<reference evidence="9" key="2">
    <citation type="submission" date="2020-05" db="UniProtKB">
        <authorList>
            <consortium name="EnsemblMetazoa"/>
        </authorList>
    </citation>
    <scope>IDENTIFICATION</scope>
    <source>
        <strain evidence="9">JHB</strain>
    </source>
</reference>
<dbReference type="VEuPathDB" id="VectorBase:CQUJHB012459"/>
<accession>B0WMF2</accession>
<dbReference type="PROSITE" id="PS50217">
    <property type="entry name" value="BZIP"/>
    <property type="match status" value="1"/>
</dbReference>
<feature type="compositionally biased region" description="Basic residues" evidence="6">
    <location>
        <begin position="345"/>
        <end position="360"/>
    </location>
</feature>
<dbReference type="EnsemblMetazoa" id="CPIJ008390-RA">
    <property type="protein sequence ID" value="CPIJ008390-PA"/>
    <property type="gene ID" value="CPIJ008390"/>
</dbReference>
<dbReference type="Proteomes" id="UP000002320">
    <property type="component" value="Unassembled WGS sequence"/>
</dbReference>
<dbReference type="SUPFAM" id="SSF57959">
    <property type="entry name" value="Leucine zipper domain"/>
    <property type="match status" value="1"/>
</dbReference>
<feature type="compositionally biased region" description="Basic and acidic residues" evidence="6">
    <location>
        <begin position="19"/>
        <end position="28"/>
    </location>
</feature>
<keyword evidence="4" id="KW-0804">Transcription</keyword>
<feature type="domain" description="BZIP" evidence="7">
    <location>
        <begin position="339"/>
        <end position="392"/>
    </location>
</feature>
<feature type="compositionally biased region" description="Polar residues" evidence="6">
    <location>
        <begin position="276"/>
        <end position="285"/>
    </location>
</feature>
<evidence type="ECO:0000259" key="7">
    <source>
        <dbReference type="PROSITE" id="PS50217"/>
    </source>
</evidence>
<evidence type="ECO:0000256" key="4">
    <source>
        <dbReference type="ARBA" id="ARBA00023163"/>
    </source>
</evidence>
<evidence type="ECO:0000256" key="3">
    <source>
        <dbReference type="ARBA" id="ARBA00023125"/>
    </source>
</evidence>
<feature type="compositionally biased region" description="Polar residues" evidence="6">
    <location>
        <begin position="300"/>
        <end position="319"/>
    </location>
</feature>
<dbReference type="STRING" id="7176.B0WMF2"/>
<dbReference type="PROSITE" id="PS00036">
    <property type="entry name" value="BZIP_BASIC"/>
    <property type="match status" value="1"/>
</dbReference>
<dbReference type="VEuPathDB" id="VectorBase:CPIJ008390"/>
<dbReference type="AlphaFoldDB" id="B0WMF2"/>
<evidence type="ECO:0000256" key="6">
    <source>
        <dbReference type="SAM" id="MobiDB-lite"/>
    </source>
</evidence>
<dbReference type="OrthoDB" id="6022300at2759"/>
<evidence type="ECO:0000256" key="2">
    <source>
        <dbReference type="ARBA" id="ARBA00023015"/>
    </source>
</evidence>
<keyword evidence="5" id="KW-0539">Nucleus</keyword>
<feature type="compositionally biased region" description="Basic and acidic residues" evidence="6">
    <location>
        <begin position="287"/>
        <end position="299"/>
    </location>
</feature>